<dbReference type="CDD" id="cd07571">
    <property type="entry name" value="ALP_N-acyl_transferase"/>
    <property type="match status" value="1"/>
</dbReference>
<dbReference type="UniPathway" id="UPA00666"/>
<dbReference type="GO" id="GO:0042158">
    <property type="term" value="P:lipoprotein biosynthetic process"/>
    <property type="evidence" value="ECO:0007669"/>
    <property type="project" value="UniProtKB-UniRule"/>
</dbReference>
<evidence type="ECO:0000259" key="10">
    <source>
        <dbReference type="PROSITE" id="PS50263"/>
    </source>
</evidence>
<evidence type="ECO:0000256" key="3">
    <source>
        <dbReference type="ARBA" id="ARBA00022475"/>
    </source>
</evidence>
<feature type="transmembrane region" description="Helical" evidence="9">
    <location>
        <begin position="6"/>
        <end position="39"/>
    </location>
</feature>
<dbReference type="PANTHER" id="PTHR38686:SF1">
    <property type="entry name" value="APOLIPOPROTEIN N-ACYLTRANSFERASE"/>
    <property type="match status" value="1"/>
</dbReference>
<evidence type="ECO:0000256" key="1">
    <source>
        <dbReference type="ARBA" id="ARBA00004651"/>
    </source>
</evidence>
<dbReference type="Gene3D" id="3.60.110.10">
    <property type="entry name" value="Carbon-nitrogen hydrolase"/>
    <property type="match status" value="1"/>
</dbReference>
<accession>A0A3N2RHD7</accession>
<dbReference type="Pfam" id="PF00795">
    <property type="entry name" value="CN_hydrolase"/>
    <property type="match status" value="1"/>
</dbReference>
<evidence type="ECO:0000256" key="2">
    <source>
        <dbReference type="ARBA" id="ARBA00010065"/>
    </source>
</evidence>
<dbReference type="PANTHER" id="PTHR38686">
    <property type="entry name" value="APOLIPOPROTEIN N-ACYLTRANSFERASE"/>
    <property type="match status" value="1"/>
</dbReference>
<evidence type="ECO:0000256" key="4">
    <source>
        <dbReference type="ARBA" id="ARBA00022679"/>
    </source>
</evidence>
<dbReference type="EMBL" id="RCTY01000030">
    <property type="protein sequence ID" value="ROU06791.1"/>
    <property type="molecule type" value="Genomic_DNA"/>
</dbReference>
<dbReference type="Pfam" id="PF20154">
    <property type="entry name" value="LNT_N"/>
    <property type="match status" value="1"/>
</dbReference>
<evidence type="ECO:0000313" key="11">
    <source>
        <dbReference type="EMBL" id="ROU06791.1"/>
    </source>
</evidence>
<feature type="transmembrane region" description="Helical" evidence="9">
    <location>
        <begin position="187"/>
        <end position="208"/>
    </location>
</feature>
<comment type="catalytic activity">
    <reaction evidence="9">
        <text>N-terminal S-1,2-diacyl-sn-glyceryl-L-cysteinyl-[lipoprotein] + a glycerophospholipid = N-acyl-S-1,2-diacyl-sn-glyceryl-L-cysteinyl-[lipoprotein] + a 2-acyl-sn-glycero-3-phospholipid + H(+)</text>
        <dbReference type="Rhea" id="RHEA:48228"/>
        <dbReference type="Rhea" id="RHEA-COMP:14681"/>
        <dbReference type="Rhea" id="RHEA-COMP:14684"/>
        <dbReference type="ChEBI" id="CHEBI:15378"/>
        <dbReference type="ChEBI" id="CHEBI:136912"/>
        <dbReference type="ChEBI" id="CHEBI:140656"/>
        <dbReference type="ChEBI" id="CHEBI:140657"/>
        <dbReference type="ChEBI" id="CHEBI:140660"/>
        <dbReference type="EC" id="2.3.1.269"/>
    </reaction>
</comment>
<dbReference type="SUPFAM" id="SSF56317">
    <property type="entry name" value="Carbon-nitrogen hydrolase"/>
    <property type="match status" value="1"/>
</dbReference>
<evidence type="ECO:0000256" key="6">
    <source>
        <dbReference type="ARBA" id="ARBA00022989"/>
    </source>
</evidence>
<sequence length="812" mass="86216">MSRWRGLAGILATALLLGLYARGGLAWGLGFVALVPWLLALGRGTTLRGALASGALMSVAFVAAVFYWFGAAIGAYVGVGATTATAALLALAPLMQPQWLAFALARQWAGRRHGPALRALAATSAWLACEWLAPKALGDTLGHGLYPSATLRQVADLGGAAGLTALLLLVNEAVATAIERRGQGARALARPLAAAALIVACMGGYGMARRAALQATPAPAPSLRVAMVQASIVDYERLRGQIGAYAVVRKVLDTHYALSASAINDHGADVLLWSETVYPTSFGHPRSEDGAAFDRELQGFVDHAGVPLVFGTYDRDALGEYNAAAFLEPGKGLLGVYRKTYPFPLTEHVPAWLDGPLLRRALPWTGGWRPGDGARVLPLRSGDGREVNVVPLICLDDVHPGLAIDGARLGAQAIVGMSNDSWFTHYPMGARLHLAVAAFRSIETRLPQVRVTSNGLSAIIDESGEVLAHTATGDQAVLTAQIGARAPMPTLMVRWGDWVGRAGAGLLLGLAMLALWQSARRRAGATVQDEATVAVTVLTPPWRALAGALRLCAGAGLAWIAFDMLTRIGLQIQSLSQLRLFAAAVVAPAVAAWAIGRAFAAQVRVEDGMWVLEQRRQRIELPLASVAALRPWRIALPGSGVDVRLSEGPRWTRGLALARPQSLLRLLAAGGASVRWEGRFAAARAEWAQARADAHRRRLDHPLAKFALLPLLLALVAFRLHQVIAFGGTFGEYYSYGLGAYLTGLLIWWASWSIGLMLLAAVLRIGIEAAVAAAALLRVDQAAVRDALEWLGRAAFYLGVPAWLAWRLLSAG</sequence>
<feature type="transmembrane region" description="Helical" evidence="9">
    <location>
        <begin position="154"/>
        <end position="175"/>
    </location>
</feature>
<evidence type="ECO:0000256" key="7">
    <source>
        <dbReference type="ARBA" id="ARBA00023136"/>
    </source>
</evidence>
<comment type="caution">
    <text evidence="11">The sequence shown here is derived from an EMBL/GenBank/DDBJ whole genome shotgun (WGS) entry which is preliminary data.</text>
</comment>
<dbReference type="InterPro" id="IPR004563">
    <property type="entry name" value="Apolipo_AcylTrfase"/>
</dbReference>
<feature type="transmembrane region" description="Helical" evidence="9">
    <location>
        <begin position="548"/>
        <end position="568"/>
    </location>
</feature>
<dbReference type="EC" id="2.3.1.269" evidence="9"/>
<keyword evidence="7 9" id="KW-0472">Membrane</keyword>
<proteinExistence type="inferred from homology"/>
<feature type="transmembrane region" description="Helical" evidence="9">
    <location>
        <begin position="75"/>
        <end position="95"/>
    </location>
</feature>
<protein>
    <recommendedName>
        <fullName evidence="9">Apolipoprotein N-acyltransferase</fullName>
        <shortName evidence="9">ALP N-acyltransferase</shortName>
        <ecNumber evidence="9">2.3.1.269</ecNumber>
    </recommendedName>
</protein>
<dbReference type="InterPro" id="IPR045378">
    <property type="entry name" value="LNT_N"/>
</dbReference>
<name>A0A3N2RHD7_LYSEN</name>
<comment type="subcellular location">
    <subcellularLocation>
        <location evidence="1 9">Cell membrane</location>
        <topology evidence="1 9">Multi-pass membrane protein</topology>
    </subcellularLocation>
</comment>
<comment type="pathway">
    <text evidence="9">Protein modification; lipoprotein biosynthesis (N-acyl transfer).</text>
</comment>
<dbReference type="GO" id="GO:0005886">
    <property type="term" value="C:plasma membrane"/>
    <property type="evidence" value="ECO:0007669"/>
    <property type="project" value="UniProtKB-SubCell"/>
</dbReference>
<dbReference type="AlphaFoldDB" id="A0A3N2RHD7"/>
<dbReference type="GO" id="GO:0016410">
    <property type="term" value="F:N-acyltransferase activity"/>
    <property type="evidence" value="ECO:0007669"/>
    <property type="project" value="UniProtKB-UniRule"/>
</dbReference>
<comment type="similarity">
    <text evidence="2 9">Belongs to the CN hydrolase family. Apolipoprotein N-acyltransferase subfamily.</text>
</comment>
<keyword evidence="5 9" id="KW-0812">Transmembrane</keyword>
<evidence type="ECO:0000256" key="9">
    <source>
        <dbReference type="HAMAP-Rule" id="MF_01148"/>
    </source>
</evidence>
<evidence type="ECO:0000313" key="12">
    <source>
        <dbReference type="Proteomes" id="UP000275910"/>
    </source>
</evidence>
<feature type="transmembrane region" description="Helical" evidence="9">
    <location>
        <begin position="790"/>
        <end position="809"/>
    </location>
</feature>
<dbReference type="Proteomes" id="UP000275910">
    <property type="component" value="Unassembled WGS sequence"/>
</dbReference>
<dbReference type="InterPro" id="IPR003010">
    <property type="entry name" value="C-N_Hydrolase"/>
</dbReference>
<keyword evidence="3 9" id="KW-1003">Cell membrane</keyword>
<keyword evidence="8 9" id="KW-0012">Acyltransferase</keyword>
<comment type="caution">
    <text evidence="9">Lacks conserved residue(s) required for the propagation of feature annotation.</text>
</comment>
<feature type="transmembrane region" description="Helical" evidence="9">
    <location>
        <begin position="706"/>
        <end position="727"/>
    </location>
</feature>
<feature type="transmembrane region" description="Helical" evidence="9">
    <location>
        <begin position="51"/>
        <end position="69"/>
    </location>
</feature>
<feature type="domain" description="CN hydrolase" evidence="10">
    <location>
        <begin position="223"/>
        <end position="484"/>
    </location>
</feature>
<keyword evidence="4 9" id="KW-0808">Transferase</keyword>
<dbReference type="HAMAP" id="MF_01148">
    <property type="entry name" value="Lnt"/>
    <property type="match status" value="1"/>
</dbReference>
<dbReference type="PROSITE" id="PS50263">
    <property type="entry name" value="CN_HYDROLASE"/>
    <property type="match status" value="1"/>
</dbReference>
<keyword evidence="11" id="KW-0449">Lipoprotein</keyword>
<feature type="transmembrane region" description="Helical" evidence="9">
    <location>
        <begin position="580"/>
        <end position="600"/>
    </location>
</feature>
<dbReference type="InterPro" id="IPR036526">
    <property type="entry name" value="C-N_Hydrolase_sf"/>
</dbReference>
<evidence type="ECO:0000256" key="5">
    <source>
        <dbReference type="ARBA" id="ARBA00022692"/>
    </source>
</evidence>
<gene>
    <name evidence="9 11" type="primary">lnt</name>
    <name evidence="11" type="ORF">D9T17_12000</name>
</gene>
<dbReference type="NCBIfam" id="TIGR00546">
    <property type="entry name" value="lnt"/>
    <property type="match status" value="1"/>
</dbReference>
<keyword evidence="6 9" id="KW-1133">Transmembrane helix</keyword>
<reference evidence="11 12" key="1">
    <citation type="submission" date="2018-10" db="EMBL/GenBank/DDBJ databases">
        <title>The genome of Lysobacter enzymogenes OH11.</title>
        <authorList>
            <person name="Liu F."/>
            <person name="Zhao Y."/>
            <person name="Qian G."/>
            <person name="Chen Y."/>
            <person name="Xu H."/>
        </authorList>
    </citation>
    <scope>NUCLEOTIDE SEQUENCE [LARGE SCALE GENOMIC DNA]</scope>
    <source>
        <strain evidence="11 12">OH11</strain>
    </source>
</reference>
<evidence type="ECO:0000256" key="8">
    <source>
        <dbReference type="ARBA" id="ARBA00023315"/>
    </source>
</evidence>
<organism evidence="11 12">
    <name type="scientific">Lysobacter enzymogenes</name>
    <dbReference type="NCBI Taxonomy" id="69"/>
    <lineage>
        <taxon>Bacteria</taxon>
        <taxon>Pseudomonadati</taxon>
        <taxon>Pseudomonadota</taxon>
        <taxon>Gammaproteobacteria</taxon>
        <taxon>Lysobacterales</taxon>
        <taxon>Lysobacteraceae</taxon>
        <taxon>Lysobacter</taxon>
    </lineage>
</organism>
<comment type="function">
    <text evidence="9">Catalyzes the phospholipid dependent N-acylation of the N-terminal cysteine of apolipoprotein, the last step in lipoprotein maturation.</text>
</comment>
<feature type="transmembrane region" description="Helical" evidence="9">
    <location>
        <begin position="498"/>
        <end position="516"/>
    </location>
</feature>